<evidence type="ECO:0000313" key="1">
    <source>
        <dbReference type="EMBL" id="AZQ45011.1"/>
    </source>
</evidence>
<accession>A0A3S9N0J0</accession>
<proteinExistence type="predicted"/>
<protein>
    <submittedName>
        <fullName evidence="1">Uncharacterized protein</fullName>
    </submittedName>
</protein>
<organism evidence="1 2">
    <name type="scientific">Nonlabens ponticola</name>
    <dbReference type="NCBI Taxonomy" id="2496866"/>
    <lineage>
        <taxon>Bacteria</taxon>
        <taxon>Pseudomonadati</taxon>
        <taxon>Bacteroidota</taxon>
        <taxon>Flavobacteriia</taxon>
        <taxon>Flavobacteriales</taxon>
        <taxon>Flavobacteriaceae</taxon>
        <taxon>Nonlabens</taxon>
    </lineage>
</organism>
<sequence>MKKYLILGALAITSLIGCDKDDELRVFDAEGGQTLIGFVNESEDLRIVENGTGTLRIPVNVSTVSDQDRTFNISLNDDSDALEDSYDLPDTFTVPAGEYTGFIEINGVDEDVEVDPRGIIIDLVGNGDDVVVEDDNSQVVVRVFQVCPVPEDYLVGSYSFENGVTVTGPTFGDQNFNEGDVEITIGPAETQRTFTRQLLPANGGNMQSVVIDLGCESALRFGTTLATGFTNLIYVPNPNSTATYDLDDDEEFTVDYIENPNNAFAPTSGVATFEIEKNDD</sequence>
<dbReference type="OrthoDB" id="1341662at2"/>
<gene>
    <name evidence="1" type="ORF">EJ995_12515</name>
</gene>
<dbReference type="KEGG" id="noj:EJ995_12515"/>
<dbReference type="EMBL" id="CP034549">
    <property type="protein sequence ID" value="AZQ45011.1"/>
    <property type="molecule type" value="Genomic_DNA"/>
</dbReference>
<dbReference type="PROSITE" id="PS51257">
    <property type="entry name" value="PROKAR_LIPOPROTEIN"/>
    <property type="match status" value="1"/>
</dbReference>
<evidence type="ECO:0000313" key="2">
    <source>
        <dbReference type="Proteomes" id="UP000279600"/>
    </source>
</evidence>
<name>A0A3S9N0J0_9FLAO</name>
<keyword evidence="2" id="KW-1185">Reference proteome</keyword>
<dbReference type="Proteomes" id="UP000279600">
    <property type="component" value="Chromosome"/>
</dbReference>
<reference evidence="1 2" key="1">
    <citation type="submission" date="2018-12" db="EMBL/GenBank/DDBJ databases">
        <title>Complete genome of Nonlabens sp. MJ115.</title>
        <authorList>
            <person name="Choi H.S."/>
            <person name="Jung J."/>
        </authorList>
    </citation>
    <scope>NUCLEOTIDE SEQUENCE [LARGE SCALE GENOMIC DNA]</scope>
    <source>
        <strain evidence="1 2">MJ115</strain>
    </source>
</reference>
<dbReference type="AlphaFoldDB" id="A0A3S9N0J0"/>
<dbReference type="RefSeq" id="WP_126448720.1">
    <property type="nucleotide sequence ID" value="NZ_CP034549.1"/>
</dbReference>